<evidence type="ECO:0000256" key="10">
    <source>
        <dbReference type="ARBA" id="ARBA00047298"/>
    </source>
</evidence>
<dbReference type="RefSeq" id="XP_034247199.1">
    <property type="nucleotide sequence ID" value="XM_034391308.1"/>
</dbReference>
<evidence type="ECO:0000256" key="6">
    <source>
        <dbReference type="ARBA" id="ARBA00022741"/>
    </source>
</evidence>
<dbReference type="PANTHER" id="PTHR24353:SF147">
    <property type="entry name" value="CGMP-DEPENDENT SERINE_THREONIN PROTEIN KINASE-RELATED"/>
    <property type="match status" value="1"/>
</dbReference>
<dbReference type="KEGG" id="tpal:117648659"/>
<evidence type="ECO:0000256" key="14">
    <source>
        <dbReference type="PROSITE-ProRule" id="PRU10141"/>
    </source>
</evidence>
<dbReference type="Pfam" id="PF00069">
    <property type="entry name" value="Pkinase"/>
    <property type="match status" value="1"/>
</dbReference>
<keyword evidence="3" id="KW-0723">Serine/threonine-protein kinase</keyword>
<keyword evidence="6 13" id="KW-0547">Nucleotide-binding</keyword>
<evidence type="ECO:0000259" key="17">
    <source>
        <dbReference type="PROSITE" id="PS51285"/>
    </source>
</evidence>
<dbReference type="InterPro" id="IPR018490">
    <property type="entry name" value="cNMP-bd_dom_sf"/>
</dbReference>
<keyword evidence="7" id="KW-0418">Kinase</keyword>
<name>A0A6P8ZR92_THRPL</name>
<dbReference type="SUPFAM" id="SSF56112">
    <property type="entry name" value="Protein kinase-like (PK-like)"/>
    <property type="match status" value="1"/>
</dbReference>
<evidence type="ECO:0000256" key="9">
    <source>
        <dbReference type="ARBA" id="ARBA00022992"/>
    </source>
</evidence>
<evidence type="ECO:0000256" key="3">
    <source>
        <dbReference type="ARBA" id="ARBA00022527"/>
    </source>
</evidence>
<dbReference type="PANTHER" id="PTHR24353">
    <property type="entry name" value="CYCLIC NUCLEOTIDE-DEPENDENT PROTEIN KINASE"/>
    <property type="match status" value="1"/>
</dbReference>
<dbReference type="GeneID" id="117648659"/>
<dbReference type="Gene3D" id="1.10.510.10">
    <property type="entry name" value="Transferase(Phosphotransferase) domain 1"/>
    <property type="match status" value="1"/>
</dbReference>
<gene>
    <name evidence="19" type="primary">LOC117648659</name>
</gene>
<dbReference type="PROSITE" id="PS51285">
    <property type="entry name" value="AGC_KINASE_CTER"/>
    <property type="match status" value="1"/>
</dbReference>
<feature type="domain" description="Cyclic nucleotide-binding" evidence="16">
    <location>
        <begin position="1"/>
        <end position="100"/>
    </location>
</feature>
<comment type="catalytic activity">
    <reaction evidence="10">
        <text>L-threonyl-[protein] + ATP = O-phospho-L-threonyl-[protein] + ADP + H(+)</text>
        <dbReference type="Rhea" id="RHEA:46608"/>
        <dbReference type="Rhea" id="RHEA-COMP:11060"/>
        <dbReference type="Rhea" id="RHEA-COMP:11605"/>
        <dbReference type="ChEBI" id="CHEBI:15378"/>
        <dbReference type="ChEBI" id="CHEBI:30013"/>
        <dbReference type="ChEBI" id="CHEBI:30616"/>
        <dbReference type="ChEBI" id="CHEBI:61977"/>
        <dbReference type="ChEBI" id="CHEBI:456216"/>
        <dbReference type="EC" id="2.7.11.12"/>
    </reaction>
</comment>
<feature type="domain" description="AGC-kinase C-terminal" evidence="17">
    <location>
        <begin position="516"/>
        <end position="566"/>
    </location>
</feature>
<dbReference type="GO" id="GO:0005524">
    <property type="term" value="F:ATP binding"/>
    <property type="evidence" value="ECO:0007669"/>
    <property type="project" value="UniProtKB-UniRule"/>
</dbReference>
<dbReference type="SMART" id="SM00100">
    <property type="entry name" value="cNMP"/>
    <property type="match status" value="2"/>
</dbReference>
<dbReference type="InterPro" id="IPR002374">
    <property type="entry name" value="cGMP_dep_kinase"/>
</dbReference>
<keyword evidence="8 13" id="KW-0067">ATP-binding</keyword>
<keyword evidence="4" id="KW-0140">cGMP</keyword>
<dbReference type="PROSITE" id="PS50042">
    <property type="entry name" value="CNMP_BINDING_3"/>
    <property type="match status" value="2"/>
</dbReference>
<dbReference type="InterPro" id="IPR008271">
    <property type="entry name" value="Ser/Thr_kinase_AS"/>
</dbReference>
<dbReference type="FunCoup" id="A0A6P8ZR92">
    <property type="interactions" value="63"/>
</dbReference>
<dbReference type="AlphaFoldDB" id="A0A6P8ZR92"/>
<feature type="domain" description="Cyclic nucleotide-binding" evidence="16">
    <location>
        <begin position="103"/>
        <end position="225"/>
    </location>
</feature>
<evidence type="ECO:0000256" key="7">
    <source>
        <dbReference type="ARBA" id="ARBA00022777"/>
    </source>
</evidence>
<evidence type="ECO:0000256" key="5">
    <source>
        <dbReference type="ARBA" id="ARBA00022679"/>
    </source>
</evidence>
<evidence type="ECO:0000259" key="15">
    <source>
        <dbReference type="PROSITE" id="PS50011"/>
    </source>
</evidence>
<evidence type="ECO:0000256" key="11">
    <source>
        <dbReference type="ARBA" id="ARBA00047462"/>
    </source>
</evidence>
<evidence type="ECO:0000256" key="1">
    <source>
        <dbReference type="ARBA" id="ARBA00006352"/>
    </source>
</evidence>
<protein>
    <recommendedName>
        <fullName evidence="2">cGMP-dependent protein kinase</fullName>
        <ecNumber evidence="2">2.7.11.12</ecNumber>
    </recommendedName>
</protein>
<accession>A0A6P8ZR92</accession>
<dbReference type="Gene3D" id="3.30.200.20">
    <property type="entry name" value="Phosphorylase Kinase, domain 1"/>
    <property type="match status" value="1"/>
</dbReference>
<keyword evidence="5" id="KW-0808">Transferase</keyword>
<dbReference type="InterPro" id="IPR000961">
    <property type="entry name" value="AGC-kinase_C"/>
</dbReference>
<dbReference type="PROSITE" id="PS00888">
    <property type="entry name" value="CNMP_BINDING_1"/>
    <property type="match status" value="2"/>
</dbReference>
<dbReference type="CDD" id="cd00038">
    <property type="entry name" value="CAP_ED"/>
    <property type="match status" value="2"/>
</dbReference>
<dbReference type="PRINTS" id="PR00104">
    <property type="entry name" value="CGMPKINASE"/>
</dbReference>
<evidence type="ECO:0000259" key="16">
    <source>
        <dbReference type="PROSITE" id="PS50042"/>
    </source>
</evidence>
<keyword evidence="18" id="KW-1185">Reference proteome</keyword>
<keyword evidence="9" id="KW-0142">cGMP-binding</keyword>
<dbReference type="InterPro" id="IPR014710">
    <property type="entry name" value="RmlC-like_jellyroll"/>
</dbReference>
<evidence type="ECO:0000313" key="19">
    <source>
        <dbReference type="RefSeq" id="XP_034247199.1"/>
    </source>
</evidence>
<dbReference type="EC" id="2.7.11.12" evidence="2"/>
<evidence type="ECO:0000256" key="8">
    <source>
        <dbReference type="ARBA" id="ARBA00022840"/>
    </source>
</evidence>
<feature type="domain" description="Protein kinase" evidence="15">
    <location>
        <begin position="258"/>
        <end position="515"/>
    </location>
</feature>
<dbReference type="CDD" id="cd05572">
    <property type="entry name" value="STKc_cGK"/>
    <property type="match status" value="1"/>
</dbReference>
<dbReference type="PROSITE" id="PS00889">
    <property type="entry name" value="CNMP_BINDING_2"/>
    <property type="match status" value="2"/>
</dbReference>
<dbReference type="FunFam" id="1.10.510.10:FF:000210">
    <property type="entry name" value="Non-specific serine/threonine protein kinase"/>
    <property type="match status" value="1"/>
</dbReference>
<feature type="active site" description="Proton acceptor" evidence="12">
    <location>
        <position position="380"/>
    </location>
</feature>
<dbReference type="SMART" id="SM00220">
    <property type="entry name" value="S_TKc"/>
    <property type="match status" value="1"/>
</dbReference>
<dbReference type="PROSITE" id="PS50011">
    <property type="entry name" value="PROTEIN_KINASE_DOM"/>
    <property type="match status" value="1"/>
</dbReference>
<feature type="binding site" evidence="13">
    <location>
        <begin position="264"/>
        <end position="272"/>
    </location>
    <ligand>
        <name>ATP</name>
        <dbReference type="ChEBI" id="CHEBI:30616"/>
    </ligand>
</feature>
<dbReference type="PROSITE" id="PS00107">
    <property type="entry name" value="PROTEIN_KINASE_ATP"/>
    <property type="match status" value="1"/>
</dbReference>
<dbReference type="PIRSF" id="PIRSF000559">
    <property type="entry name" value="cGMP-dep_kinase"/>
    <property type="match status" value="1"/>
</dbReference>
<dbReference type="GO" id="GO:0005737">
    <property type="term" value="C:cytoplasm"/>
    <property type="evidence" value="ECO:0007669"/>
    <property type="project" value="UniProtKB-ARBA"/>
</dbReference>
<dbReference type="InterPro" id="IPR000719">
    <property type="entry name" value="Prot_kinase_dom"/>
</dbReference>
<dbReference type="InterPro" id="IPR000595">
    <property type="entry name" value="cNMP-bd_dom"/>
</dbReference>
<proteinExistence type="inferred from homology"/>
<dbReference type="InterPro" id="IPR011009">
    <property type="entry name" value="Kinase-like_dom_sf"/>
</dbReference>
<dbReference type="PROSITE" id="PS00108">
    <property type="entry name" value="PROTEIN_KINASE_ST"/>
    <property type="match status" value="1"/>
</dbReference>
<evidence type="ECO:0000256" key="2">
    <source>
        <dbReference type="ARBA" id="ARBA00012428"/>
    </source>
</evidence>
<dbReference type="SMART" id="SM00133">
    <property type="entry name" value="S_TK_X"/>
    <property type="match status" value="1"/>
</dbReference>
<dbReference type="FunFam" id="2.60.120.10:FF:000064">
    <property type="entry name" value="cGMP-dependent protein kinase, isozyme"/>
    <property type="match status" value="1"/>
</dbReference>
<dbReference type="GO" id="GO:0030553">
    <property type="term" value="F:cGMP binding"/>
    <property type="evidence" value="ECO:0007669"/>
    <property type="project" value="UniProtKB-KW"/>
</dbReference>
<evidence type="ECO:0000256" key="12">
    <source>
        <dbReference type="PIRSR" id="PIRSR000559-1"/>
    </source>
</evidence>
<reference evidence="19" key="1">
    <citation type="submission" date="2025-08" db="UniProtKB">
        <authorList>
            <consortium name="RefSeq"/>
        </authorList>
    </citation>
    <scope>IDENTIFICATION</scope>
    <source>
        <tissue evidence="19">Total insect</tissue>
    </source>
</reference>
<evidence type="ECO:0000256" key="4">
    <source>
        <dbReference type="ARBA" id="ARBA00022535"/>
    </source>
</evidence>
<dbReference type="SUPFAM" id="SSF51206">
    <property type="entry name" value="cAMP-binding domain-like"/>
    <property type="match status" value="2"/>
</dbReference>
<evidence type="ECO:0000313" key="18">
    <source>
        <dbReference type="Proteomes" id="UP000515158"/>
    </source>
</evidence>
<dbReference type="GO" id="GO:0004692">
    <property type="term" value="F:cGMP-dependent protein kinase activity"/>
    <property type="evidence" value="ECO:0007669"/>
    <property type="project" value="UniProtKB-EC"/>
</dbReference>
<sequence length="566" mass="62579">MYPQSVTRGSYVIREGEAGCHLYVLAEGEMEVLKEGTVLGRMGPGKAFGELAILYNCTRTASIRAVTDLQVWVLDRKVFQQIMMRTGIQRIEENMSFLTSVPLLKHLSDGTLSKVADVLEVEFYPAGSYIVRQGATGHTFFIISGGTVEVTQRVPGSTDEVVIRTLGRGDYFGEQALLHDDHRTASVVATAPGVECLTLDRESFLSLIGSLSELTEKDYGDDNRQLSRTSSAFSVHSSDLSPSGPSDLEVQLLRLEDLHVVGTLGVGGFGSVRLVLAPGGHSYALKCLNKNHVVATGQQDHVLGEKDILLSIHCPFIVRLFRTFRDDLCVYMLLEACLGGELWSMLRERGSLDEHEARFAVACVVQAVDYLHARRVVYRDLKPENLVLDARGYVKLVDFGFSKRLVSSSKTWTFCGTPEYVAPEVILNRGHDRAVDCWALGVLIFELLTGAPPFTGADPMRTYNLILKGIEAVAMPRAVGRVAAHLIRRLCRPAPAERLGYQRAGLQDVRQHKWFQGFDWEGLVQQTLRPPIVPQVSGPTDMSNFDTSGKEEDIASTELSLWEADF</sequence>
<dbReference type="Proteomes" id="UP000515158">
    <property type="component" value="Unplaced"/>
</dbReference>
<dbReference type="InParanoid" id="A0A6P8ZR92"/>
<dbReference type="InterPro" id="IPR018488">
    <property type="entry name" value="cNMP-bd_CS"/>
</dbReference>
<dbReference type="InterPro" id="IPR035014">
    <property type="entry name" value="STKc_cGK"/>
</dbReference>
<comment type="catalytic activity">
    <reaction evidence="11">
        <text>L-seryl-[protein] + ATP = O-phospho-L-seryl-[protein] + ADP + H(+)</text>
        <dbReference type="Rhea" id="RHEA:17989"/>
        <dbReference type="Rhea" id="RHEA-COMP:9863"/>
        <dbReference type="Rhea" id="RHEA-COMP:11604"/>
        <dbReference type="ChEBI" id="CHEBI:15378"/>
        <dbReference type="ChEBI" id="CHEBI:29999"/>
        <dbReference type="ChEBI" id="CHEBI:30616"/>
        <dbReference type="ChEBI" id="CHEBI:83421"/>
        <dbReference type="ChEBI" id="CHEBI:456216"/>
        <dbReference type="EC" id="2.7.11.12"/>
    </reaction>
</comment>
<dbReference type="OrthoDB" id="63267at2759"/>
<feature type="binding site" evidence="13 14">
    <location>
        <position position="286"/>
    </location>
    <ligand>
        <name>ATP</name>
        <dbReference type="ChEBI" id="CHEBI:30616"/>
    </ligand>
</feature>
<dbReference type="Gene3D" id="2.60.120.10">
    <property type="entry name" value="Jelly Rolls"/>
    <property type="match status" value="2"/>
</dbReference>
<organism evidence="19">
    <name type="scientific">Thrips palmi</name>
    <name type="common">Melon thrips</name>
    <dbReference type="NCBI Taxonomy" id="161013"/>
    <lineage>
        <taxon>Eukaryota</taxon>
        <taxon>Metazoa</taxon>
        <taxon>Ecdysozoa</taxon>
        <taxon>Arthropoda</taxon>
        <taxon>Hexapoda</taxon>
        <taxon>Insecta</taxon>
        <taxon>Pterygota</taxon>
        <taxon>Neoptera</taxon>
        <taxon>Paraneoptera</taxon>
        <taxon>Thysanoptera</taxon>
        <taxon>Terebrantia</taxon>
        <taxon>Thripoidea</taxon>
        <taxon>Thripidae</taxon>
        <taxon>Thrips</taxon>
    </lineage>
</organism>
<comment type="similarity">
    <text evidence="1">Belongs to the protein kinase superfamily. AGC Ser/Thr protein kinase family. cGMP subfamily.</text>
</comment>
<dbReference type="InterPro" id="IPR017441">
    <property type="entry name" value="Protein_kinase_ATP_BS"/>
</dbReference>
<evidence type="ECO:0000256" key="13">
    <source>
        <dbReference type="PIRSR" id="PIRSR000559-2"/>
    </source>
</evidence>
<dbReference type="Pfam" id="PF00027">
    <property type="entry name" value="cNMP_binding"/>
    <property type="match status" value="2"/>
</dbReference>